<evidence type="ECO:0000313" key="2">
    <source>
        <dbReference type="EMBL" id="KAF6431815.1"/>
    </source>
</evidence>
<protein>
    <recommendedName>
        <fullName evidence="1">MAM domain-containing protein</fullName>
    </recommendedName>
</protein>
<reference evidence="2 3" key="1">
    <citation type="journal article" date="2020" name="Nature">
        <title>Six reference-quality genomes reveal evolution of bat adaptations.</title>
        <authorList>
            <person name="Jebb D."/>
            <person name="Huang Z."/>
            <person name="Pippel M."/>
            <person name="Hughes G.M."/>
            <person name="Lavrichenko K."/>
            <person name="Devanna P."/>
            <person name="Winkler S."/>
            <person name="Jermiin L.S."/>
            <person name="Skirmuntt E.C."/>
            <person name="Katzourakis A."/>
            <person name="Burkitt-Gray L."/>
            <person name="Ray D.A."/>
            <person name="Sullivan K.A.M."/>
            <person name="Roscito J.G."/>
            <person name="Kirilenko B.M."/>
            <person name="Davalos L.M."/>
            <person name="Corthals A.P."/>
            <person name="Power M.L."/>
            <person name="Jones G."/>
            <person name="Ransome R.D."/>
            <person name="Dechmann D.K.N."/>
            <person name="Locatelli A.G."/>
            <person name="Puechmaille S.J."/>
            <person name="Fedrigo O."/>
            <person name="Jarvis E.D."/>
            <person name="Hiller M."/>
            <person name="Vernes S.C."/>
            <person name="Myers E.W."/>
            <person name="Teeling E.C."/>
        </authorList>
    </citation>
    <scope>NUCLEOTIDE SEQUENCE [LARGE SCALE GENOMIC DNA]</scope>
    <source>
        <strain evidence="2">MRouAeg1</strain>
        <tissue evidence="2">Muscle</tissue>
    </source>
</reference>
<keyword evidence="3" id="KW-1185">Reference proteome</keyword>
<organism evidence="2 3">
    <name type="scientific">Rousettus aegyptiacus</name>
    <name type="common">Egyptian fruit bat</name>
    <name type="synonym">Pteropus aegyptiacus</name>
    <dbReference type="NCBI Taxonomy" id="9407"/>
    <lineage>
        <taxon>Eukaryota</taxon>
        <taxon>Metazoa</taxon>
        <taxon>Chordata</taxon>
        <taxon>Craniata</taxon>
        <taxon>Vertebrata</taxon>
        <taxon>Euteleostomi</taxon>
        <taxon>Mammalia</taxon>
        <taxon>Eutheria</taxon>
        <taxon>Laurasiatheria</taxon>
        <taxon>Chiroptera</taxon>
        <taxon>Yinpterochiroptera</taxon>
        <taxon>Pteropodoidea</taxon>
        <taxon>Pteropodidae</taxon>
        <taxon>Rousettinae</taxon>
        <taxon>Rousettus</taxon>
    </lineage>
</organism>
<evidence type="ECO:0000313" key="3">
    <source>
        <dbReference type="Proteomes" id="UP000593571"/>
    </source>
</evidence>
<dbReference type="EMBL" id="JACASE010000010">
    <property type="protein sequence ID" value="KAF6431815.1"/>
    <property type="molecule type" value="Genomic_DNA"/>
</dbReference>
<proteinExistence type="predicted"/>
<sequence length="230" mass="25337">MFSSPLRSTVQHKYASNGLGYIFFLPVNLRSNYFIIKSTIALDDISISQECKISYRSLPGTSIVNEVSKYDFEANSCGWSEAISGDHFAWVWSSRSNLPANFEQQAPSRDHAHSTAQGHCRLRISPRFPGFSAIPALMGSDGALCNSRHYSCSENSGILVEASMEDGFTGDIVVDDLSFMDYILYPGNLPVDLPAPPDTPVSIKLPPHNCADKEFVCRSSGPYIEKNPET</sequence>
<gene>
    <name evidence="2" type="ORF">HJG63_012910</name>
</gene>
<feature type="domain" description="MAM" evidence="1">
    <location>
        <begin position="68"/>
        <end position="119"/>
    </location>
</feature>
<name>A0A7J8E958_ROUAE</name>
<evidence type="ECO:0000259" key="1">
    <source>
        <dbReference type="PROSITE" id="PS50060"/>
    </source>
</evidence>
<dbReference type="PROSITE" id="PS50060">
    <property type="entry name" value="MAM_2"/>
    <property type="match status" value="1"/>
</dbReference>
<comment type="caution">
    <text evidence="2">The sequence shown here is derived from an EMBL/GenBank/DDBJ whole genome shotgun (WGS) entry which is preliminary data.</text>
</comment>
<dbReference type="InterPro" id="IPR000998">
    <property type="entry name" value="MAM_dom"/>
</dbReference>
<dbReference type="AlphaFoldDB" id="A0A7J8E958"/>
<dbReference type="GO" id="GO:0016020">
    <property type="term" value="C:membrane"/>
    <property type="evidence" value="ECO:0007669"/>
    <property type="project" value="InterPro"/>
</dbReference>
<dbReference type="Proteomes" id="UP000593571">
    <property type="component" value="Unassembled WGS sequence"/>
</dbReference>
<accession>A0A7J8E958</accession>